<evidence type="ECO:0000256" key="1">
    <source>
        <dbReference type="SAM" id="MobiDB-lite"/>
    </source>
</evidence>
<reference evidence="2" key="2">
    <citation type="submission" date="2018-05" db="EMBL/GenBank/DDBJ databases">
        <title>OpunRS2 (Oryza punctata Reference Sequence Version 2).</title>
        <authorList>
            <person name="Zhang J."/>
            <person name="Kudrna D."/>
            <person name="Lee S."/>
            <person name="Talag J."/>
            <person name="Welchert J."/>
            <person name="Wing R.A."/>
        </authorList>
    </citation>
    <scope>NUCLEOTIDE SEQUENCE [LARGE SCALE GENOMIC DNA]</scope>
</reference>
<feature type="compositionally biased region" description="Polar residues" evidence="1">
    <location>
        <begin position="22"/>
        <end position="35"/>
    </location>
</feature>
<feature type="compositionally biased region" description="Low complexity" evidence="1">
    <location>
        <begin position="54"/>
        <end position="75"/>
    </location>
</feature>
<sequence>MNLFKSTRHPVNEAHISKLAQTKKSSTYNGSSIRQSPDREPDTIHSTRFSRHNTAANGSRAATSAASAGLASSPAPATALRPLRLRHPRGLRRLLPRENDHSTSQLLWPSVVAQPHAQTDPIPADGFAVRSCTLCWGPFQHCHLAYRCAPQRCGFAAHPLCTALPGEIRSPCTHSPIPSSSRPRLARAPPPRWLRSTPSAAKTAPPCARGTTAAAPAFPPKPEQSSSGPDDGGTAAPALDVARFLVVVAEQQLAADFPANGMVDVINAMQDLLDSGD</sequence>
<accession>A0A0E0LN67</accession>
<reference evidence="2" key="1">
    <citation type="submission" date="2015-04" db="UniProtKB">
        <authorList>
            <consortium name="EnsemblPlants"/>
        </authorList>
    </citation>
    <scope>IDENTIFICATION</scope>
</reference>
<dbReference type="Proteomes" id="UP000026962">
    <property type="component" value="Chromosome 7"/>
</dbReference>
<dbReference type="EnsemblPlants" id="OPUNC07G20410.1">
    <property type="protein sequence ID" value="OPUNC07G20410.1"/>
    <property type="gene ID" value="OPUNC07G20410"/>
</dbReference>
<keyword evidence="3" id="KW-1185">Reference proteome</keyword>
<dbReference type="AlphaFoldDB" id="A0A0E0LN67"/>
<evidence type="ECO:0008006" key="4">
    <source>
        <dbReference type="Google" id="ProtNLM"/>
    </source>
</evidence>
<dbReference type="HOGENOM" id="CLU_1006062_0_0_1"/>
<name>A0A0E0LN67_ORYPU</name>
<dbReference type="Gramene" id="OPUNC07G20410.1">
    <property type="protein sequence ID" value="OPUNC07G20410.1"/>
    <property type="gene ID" value="OPUNC07G20410"/>
</dbReference>
<evidence type="ECO:0000313" key="3">
    <source>
        <dbReference type="Proteomes" id="UP000026962"/>
    </source>
</evidence>
<organism evidence="2">
    <name type="scientific">Oryza punctata</name>
    <name type="common">Red rice</name>
    <dbReference type="NCBI Taxonomy" id="4537"/>
    <lineage>
        <taxon>Eukaryota</taxon>
        <taxon>Viridiplantae</taxon>
        <taxon>Streptophyta</taxon>
        <taxon>Embryophyta</taxon>
        <taxon>Tracheophyta</taxon>
        <taxon>Spermatophyta</taxon>
        <taxon>Magnoliopsida</taxon>
        <taxon>Liliopsida</taxon>
        <taxon>Poales</taxon>
        <taxon>Poaceae</taxon>
        <taxon>BOP clade</taxon>
        <taxon>Oryzoideae</taxon>
        <taxon>Oryzeae</taxon>
        <taxon>Oryzinae</taxon>
        <taxon>Oryza</taxon>
    </lineage>
</organism>
<feature type="compositionally biased region" description="Low complexity" evidence="1">
    <location>
        <begin position="175"/>
        <end position="187"/>
    </location>
</feature>
<feature type="region of interest" description="Disordered" evidence="1">
    <location>
        <begin position="174"/>
        <end position="235"/>
    </location>
</feature>
<dbReference type="STRING" id="4537.A0A0E0LN67"/>
<proteinExistence type="predicted"/>
<evidence type="ECO:0000313" key="2">
    <source>
        <dbReference type="EnsemblPlants" id="OPUNC07G20410.1"/>
    </source>
</evidence>
<feature type="compositionally biased region" description="Basic and acidic residues" evidence="1">
    <location>
        <begin position="36"/>
        <end position="45"/>
    </location>
</feature>
<feature type="compositionally biased region" description="Low complexity" evidence="1">
    <location>
        <begin position="203"/>
        <end position="216"/>
    </location>
</feature>
<protein>
    <recommendedName>
        <fullName evidence="4">DC1 domain-containing protein</fullName>
    </recommendedName>
</protein>
<feature type="region of interest" description="Disordered" evidence="1">
    <location>
        <begin position="22"/>
        <end position="75"/>
    </location>
</feature>